<name>A0A1T4LVC9_9GAMM</name>
<dbReference type="EMBL" id="MTSM01000004">
    <property type="protein sequence ID" value="OPX56346.1"/>
    <property type="molecule type" value="Genomic_DNA"/>
</dbReference>
<dbReference type="SUPFAM" id="SSF53335">
    <property type="entry name" value="S-adenosyl-L-methionine-dependent methyltransferases"/>
    <property type="match status" value="1"/>
</dbReference>
<dbReference type="InterPro" id="IPR029063">
    <property type="entry name" value="SAM-dependent_MTases_sf"/>
</dbReference>
<dbReference type="STRING" id="64969.SAMN02745127_00545"/>
<evidence type="ECO:0000313" key="1">
    <source>
        <dbReference type="EMBL" id="OPX56346.1"/>
    </source>
</evidence>
<comment type="caution">
    <text evidence="1">The sequence shown here is derived from an EMBL/GenBank/DDBJ whole genome shotgun (WGS) entry which is preliminary data.</text>
</comment>
<sequence length="272" mass="30284">MKLIHIAYPACGPFAPLLLPLISHYSSQGLLKSQLKISLIDIQPGAVKALNQLINDLGISPYIHEVICDDVMNYQPDYPIDILVIEALQHGFSREGHLAFARHLLSFLSPDAIMVPEKISVTASLNIGQREYVDQWAEQERTHSSLMSTEIQQERTVLGEIFTLTLDKLRKLTIVPLGSCMELVECNQVQIPTGIQDISKKNLLLSVTATTFGNEQIKEYDSGISQPMVDMSLCIDFIPKIAEPDDLLAKSGERLKFYYKLTGSPSFLPTIA</sequence>
<organism evidence="1 2">
    <name type="scientific">Oceanospirillum multiglobuliferum</name>
    <dbReference type="NCBI Taxonomy" id="64969"/>
    <lineage>
        <taxon>Bacteria</taxon>
        <taxon>Pseudomonadati</taxon>
        <taxon>Pseudomonadota</taxon>
        <taxon>Gammaproteobacteria</taxon>
        <taxon>Oceanospirillales</taxon>
        <taxon>Oceanospirillaceae</taxon>
        <taxon>Oceanospirillum</taxon>
    </lineage>
</organism>
<proteinExistence type="predicted"/>
<gene>
    <name evidence="1" type="ORF">BTE48_05100</name>
</gene>
<protein>
    <submittedName>
        <fullName evidence="1">Uncharacterized protein</fullName>
    </submittedName>
</protein>
<dbReference type="RefSeq" id="WP_078744159.1">
    <property type="nucleotide sequence ID" value="NZ_FUXG01000003.1"/>
</dbReference>
<keyword evidence="2" id="KW-1185">Reference proteome</keyword>
<dbReference type="Gene3D" id="3.40.50.150">
    <property type="entry name" value="Vaccinia Virus protein VP39"/>
    <property type="match status" value="1"/>
</dbReference>
<evidence type="ECO:0000313" key="2">
    <source>
        <dbReference type="Proteomes" id="UP000191418"/>
    </source>
</evidence>
<dbReference type="AlphaFoldDB" id="A0A1T4LVC9"/>
<dbReference type="Proteomes" id="UP000191418">
    <property type="component" value="Unassembled WGS sequence"/>
</dbReference>
<reference evidence="1 2" key="1">
    <citation type="submission" date="2017-01" db="EMBL/GenBank/DDBJ databases">
        <title>Genome Sequencing of a Marine Spirillum, Oceanospirillum multiglobuliferum ATCC 33336, from Japan.</title>
        <authorList>
            <person name="Carney J.G."/>
            <person name="Trachtenberg A.M."/>
            <person name="Rheaume B.A."/>
            <person name="Linnane J.D."/>
            <person name="Pitts N.L."/>
            <person name="Mykles D.L."/>
            <person name="Maclea K.S."/>
        </authorList>
    </citation>
    <scope>NUCLEOTIDE SEQUENCE [LARGE SCALE GENOMIC DNA]</scope>
    <source>
        <strain evidence="1 2">ATCC 33336</strain>
    </source>
</reference>
<accession>A0A1T4LVC9</accession>
<dbReference type="OrthoDB" id="1157001at2"/>